<sequence>NRRIALKHENHIDTYRTILSTRSSSFSIDDYMHEKMITKEQVNLLRSFVEQCKKHPSLLHNSRISFYKEYLESLGATVPPPENNNAANNAQERAEQEEESSSESELEFSNVKLMEPEDEMFLPSGDENIEITEEMIDNSNAKQQKAMEAAKNGDYEKALDLYSEAICLNPVSTLLYGRRAGVLVNLKKPMAAIRDCNKAIRLNPNLAMAYKYRGRAKRMLGHWEDAYYDLCKANSLDYNEECYEWLKEVEGYAKQLFEHKRKKERKKQERKQQQKQQRGGGGSERSNTANAEEKKKNPTSSENEKPQTGNPFADFLGNMGGNMPDLSGVNLGNIMSDPEIMEAMKDPELIRVFEDVKKNPMNLLKYQSNPKISKMLAKLQSMFTSPSGQSDNKKNDDNNKKDGKSSGASMFADTNLD</sequence>
<dbReference type="GO" id="GO:0046983">
    <property type="term" value="F:protein dimerization activity"/>
    <property type="evidence" value="ECO:0007669"/>
    <property type="project" value="InterPro"/>
</dbReference>
<name>A0A0V0SKC4_9BILA</name>
<evidence type="ECO:0000256" key="7">
    <source>
        <dbReference type="SAM" id="MobiDB-lite"/>
    </source>
</evidence>
<dbReference type="Gene3D" id="1.25.40.10">
    <property type="entry name" value="Tetratricopeptide repeat domain"/>
    <property type="match status" value="1"/>
</dbReference>
<dbReference type="Pfam" id="PF18253">
    <property type="entry name" value="HipN"/>
    <property type="match status" value="1"/>
</dbReference>
<feature type="compositionally biased region" description="Polar residues" evidence="7">
    <location>
        <begin position="381"/>
        <end position="390"/>
    </location>
</feature>
<dbReference type="GO" id="GO:0030544">
    <property type="term" value="F:Hsp70 protein binding"/>
    <property type="evidence" value="ECO:0007669"/>
    <property type="project" value="TreeGrafter"/>
</dbReference>
<dbReference type="AlphaFoldDB" id="A0A0V0SKC4"/>
<accession>A0A0V0SKC4</accession>
<evidence type="ECO:0000256" key="6">
    <source>
        <dbReference type="PROSITE-ProRule" id="PRU00339"/>
    </source>
</evidence>
<dbReference type="PROSITE" id="PS50005">
    <property type="entry name" value="TPR"/>
    <property type="match status" value="1"/>
</dbReference>
<dbReference type="CDD" id="cd14438">
    <property type="entry name" value="Hip_N"/>
    <property type="match status" value="1"/>
</dbReference>
<dbReference type="FunFam" id="6.10.250.3420:FF:000001">
    <property type="entry name" value="Hsc70-interacting protein-like protein"/>
    <property type="match status" value="1"/>
</dbReference>
<evidence type="ECO:0000259" key="9">
    <source>
        <dbReference type="Pfam" id="PF18253"/>
    </source>
</evidence>
<dbReference type="EMBL" id="JYDL01000004">
    <property type="protein sequence ID" value="KRX27146.1"/>
    <property type="molecule type" value="Genomic_DNA"/>
</dbReference>
<dbReference type="GO" id="GO:0005634">
    <property type="term" value="C:nucleus"/>
    <property type="evidence" value="ECO:0007669"/>
    <property type="project" value="UniProtKB-ARBA"/>
</dbReference>
<feature type="compositionally biased region" description="Basic and acidic residues" evidence="7">
    <location>
        <begin position="391"/>
        <end position="404"/>
    </location>
</feature>
<dbReference type="Pfam" id="PF17830">
    <property type="entry name" value="STI1-HOP_DP"/>
    <property type="match status" value="1"/>
</dbReference>
<dbReference type="STRING" id="6336.A0A0V0SKC4"/>
<comment type="subunit">
    <text evidence="5">Homotetramer. Interacts with Hsc70 as well as DNAJ homologs and Hsp90.</text>
</comment>
<dbReference type="GO" id="GO:1902494">
    <property type="term" value="C:catalytic complex"/>
    <property type="evidence" value="ECO:0007669"/>
    <property type="project" value="UniProtKB-ARBA"/>
</dbReference>
<evidence type="ECO:0000313" key="11">
    <source>
        <dbReference type="Proteomes" id="UP000054630"/>
    </source>
</evidence>
<keyword evidence="2" id="KW-0677">Repeat</keyword>
<evidence type="ECO:0000313" key="10">
    <source>
        <dbReference type="EMBL" id="KRX27146.1"/>
    </source>
</evidence>
<dbReference type="InterPro" id="IPR011990">
    <property type="entry name" value="TPR-like_helical_dom_sf"/>
</dbReference>
<evidence type="ECO:0000256" key="3">
    <source>
        <dbReference type="ARBA" id="ARBA00022803"/>
    </source>
</evidence>
<feature type="repeat" description="TPR" evidence="6">
    <location>
        <begin position="139"/>
        <end position="172"/>
    </location>
</feature>
<dbReference type="FunFam" id="1.25.40.10:FF:000112">
    <property type="entry name" value="FAM10 family protein"/>
    <property type="match status" value="1"/>
</dbReference>
<dbReference type="OrthoDB" id="533763at2759"/>
<comment type="function">
    <text evidence="4">One HIP oligomer binds the ATPase domains of at least two HSC70 molecules dependent on activation of the HSC70 ATPase by HSP40. Stabilizes the ADP state of HSC70 that has a high affinity for substrate protein. Through its own chaperone activity, it may contribute to the interaction of HSC70 with various target proteins.</text>
</comment>
<evidence type="ECO:0000256" key="4">
    <source>
        <dbReference type="ARBA" id="ARBA00037033"/>
    </source>
</evidence>
<proteinExistence type="inferred from homology"/>
<keyword evidence="3 6" id="KW-0802">TPR repeat</keyword>
<evidence type="ECO:0000256" key="1">
    <source>
        <dbReference type="ARBA" id="ARBA00009015"/>
    </source>
</evidence>
<feature type="compositionally biased region" description="Acidic residues" evidence="7">
    <location>
        <begin position="95"/>
        <end position="106"/>
    </location>
</feature>
<dbReference type="Gene3D" id="1.10.260.100">
    <property type="match status" value="1"/>
</dbReference>
<feature type="region of interest" description="Disordered" evidence="7">
    <location>
        <begin position="77"/>
        <end position="109"/>
    </location>
</feature>
<gene>
    <name evidence="10" type="primary">ST13</name>
    <name evidence="10" type="ORF">T07_5330</name>
</gene>
<dbReference type="InterPro" id="IPR019734">
    <property type="entry name" value="TPR_rpt"/>
</dbReference>
<feature type="region of interest" description="Disordered" evidence="7">
    <location>
        <begin position="260"/>
        <end position="320"/>
    </location>
</feature>
<comment type="similarity">
    <text evidence="1">Belongs to the FAM10 family.</text>
</comment>
<dbReference type="InterPro" id="IPR041243">
    <property type="entry name" value="STI1/HOP_DP"/>
</dbReference>
<dbReference type="SMART" id="SM00028">
    <property type="entry name" value="TPR"/>
    <property type="match status" value="3"/>
</dbReference>
<dbReference type="InterPro" id="IPR034649">
    <property type="entry name" value="Hip_N"/>
</dbReference>
<feature type="non-terminal residue" evidence="10">
    <location>
        <position position="1"/>
    </location>
</feature>
<feature type="domain" description="STI1/HOP DP" evidence="8">
    <location>
        <begin position="334"/>
        <end position="380"/>
    </location>
</feature>
<evidence type="ECO:0000256" key="2">
    <source>
        <dbReference type="ARBA" id="ARBA00022737"/>
    </source>
</evidence>
<dbReference type="Proteomes" id="UP000054630">
    <property type="component" value="Unassembled WGS sequence"/>
</dbReference>
<keyword evidence="11" id="KW-1185">Reference proteome</keyword>
<dbReference type="PANTHER" id="PTHR45883">
    <property type="entry name" value="HSC70-INTERACTING PROTEIN"/>
    <property type="match status" value="1"/>
</dbReference>
<dbReference type="SUPFAM" id="SSF48452">
    <property type="entry name" value="TPR-like"/>
    <property type="match status" value="1"/>
</dbReference>
<organism evidence="10 11">
    <name type="scientific">Trichinella nelsoni</name>
    <dbReference type="NCBI Taxonomy" id="6336"/>
    <lineage>
        <taxon>Eukaryota</taxon>
        <taxon>Metazoa</taxon>
        <taxon>Ecdysozoa</taxon>
        <taxon>Nematoda</taxon>
        <taxon>Enoplea</taxon>
        <taxon>Dorylaimia</taxon>
        <taxon>Trichinellida</taxon>
        <taxon>Trichinellidae</taxon>
        <taxon>Trichinella</taxon>
    </lineage>
</organism>
<dbReference type="PANTHER" id="PTHR45883:SF2">
    <property type="entry name" value="HSC70-INTERACTING PROTEIN"/>
    <property type="match status" value="1"/>
</dbReference>
<comment type="caution">
    <text evidence="10">The sequence shown here is derived from an EMBL/GenBank/DDBJ whole genome shotgun (WGS) entry which is preliminary data.</text>
</comment>
<evidence type="ECO:0000256" key="5">
    <source>
        <dbReference type="ARBA" id="ARBA00064040"/>
    </source>
</evidence>
<dbReference type="Gene3D" id="6.10.250.3420">
    <property type="match status" value="1"/>
</dbReference>
<feature type="domain" description="Hsp70-interacting protein N-terminal" evidence="9">
    <location>
        <begin position="40"/>
        <end position="79"/>
    </location>
</feature>
<feature type="compositionally biased region" description="Polar residues" evidence="7">
    <location>
        <begin position="298"/>
        <end position="310"/>
    </location>
</feature>
<protein>
    <submittedName>
        <fullName evidence="10">Hsc70-interacting protein</fullName>
    </submittedName>
</protein>
<reference evidence="10 11" key="1">
    <citation type="submission" date="2015-01" db="EMBL/GenBank/DDBJ databases">
        <title>Evolution of Trichinella species and genotypes.</title>
        <authorList>
            <person name="Korhonen P.K."/>
            <person name="Edoardo P."/>
            <person name="Giuseppe L.R."/>
            <person name="Gasser R.B."/>
        </authorList>
    </citation>
    <scope>NUCLEOTIDE SEQUENCE [LARGE SCALE GENOMIC DNA]</scope>
    <source>
        <strain evidence="10">ISS37</strain>
    </source>
</reference>
<evidence type="ECO:0000259" key="8">
    <source>
        <dbReference type="Pfam" id="PF17830"/>
    </source>
</evidence>
<feature type="region of interest" description="Disordered" evidence="7">
    <location>
        <begin position="381"/>
        <end position="417"/>
    </location>
</feature>